<feature type="compositionally biased region" description="Polar residues" evidence="1">
    <location>
        <begin position="39"/>
        <end position="48"/>
    </location>
</feature>
<organism evidence="2 3">
    <name type="scientific">Saccharopolyspora taberi</name>
    <dbReference type="NCBI Taxonomy" id="60895"/>
    <lineage>
        <taxon>Bacteria</taxon>
        <taxon>Bacillati</taxon>
        <taxon>Actinomycetota</taxon>
        <taxon>Actinomycetes</taxon>
        <taxon>Pseudonocardiales</taxon>
        <taxon>Pseudonocardiaceae</taxon>
        <taxon>Saccharopolyspora</taxon>
    </lineage>
</organism>
<protein>
    <recommendedName>
        <fullName evidence="4">Lsr2 protein</fullName>
    </recommendedName>
</protein>
<proteinExistence type="predicted"/>
<evidence type="ECO:0008006" key="4">
    <source>
        <dbReference type="Google" id="ProtNLM"/>
    </source>
</evidence>
<feature type="region of interest" description="Disordered" evidence="1">
    <location>
        <begin position="38"/>
        <end position="65"/>
    </location>
</feature>
<dbReference type="Proteomes" id="UP001500979">
    <property type="component" value="Unassembled WGS sequence"/>
</dbReference>
<evidence type="ECO:0000313" key="2">
    <source>
        <dbReference type="EMBL" id="GAA2774063.1"/>
    </source>
</evidence>
<comment type="caution">
    <text evidence="2">The sequence shown here is derived from an EMBL/GenBank/DDBJ whole genome shotgun (WGS) entry which is preliminary data.</text>
</comment>
<evidence type="ECO:0000313" key="3">
    <source>
        <dbReference type="Proteomes" id="UP001500979"/>
    </source>
</evidence>
<evidence type="ECO:0000256" key="1">
    <source>
        <dbReference type="SAM" id="MobiDB-lite"/>
    </source>
</evidence>
<dbReference type="EMBL" id="BAAAUX010000001">
    <property type="protein sequence ID" value="GAA2774063.1"/>
    <property type="molecule type" value="Genomic_DNA"/>
</dbReference>
<dbReference type="RefSeq" id="WP_344677417.1">
    <property type="nucleotide sequence ID" value="NZ_BAAAUX010000001.1"/>
</dbReference>
<reference evidence="2 3" key="1">
    <citation type="journal article" date="2019" name="Int. J. Syst. Evol. Microbiol.">
        <title>The Global Catalogue of Microorganisms (GCM) 10K type strain sequencing project: providing services to taxonomists for standard genome sequencing and annotation.</title>
        <authorList>
            <consortium name="The Broad Institute Genomics Platform"/>
            <consortium name="The Broad Institute Genome Sequencing Center for Infectious Disease"/>
            <person name="Wu L."/>
            <person name="Ma J."/>
        </authorList>
    </citation>
    <scope>NUCLEOTIDE SEQUENCE [LARGE SCALE GENOMIC DNA]</scope>
    <source>
        <strain evidence="2 3">JCM 9383</strain>
    </source>
</reference>
<gene>
    <name evidence="2" type="ORF">GCM10010470_02360</name>
</gene>
<accession>A0ABN3V0X8</accession>
<name>A0ABN3V0X8_9PSEU</name>
<sequence>MAKLAAYVHLVDDDGNPHRFGPGDTPPAWAADRIKNSKAWEQSPTGSKSEAMEEPPRSGPGSNKAAWVAYAESRGVTITDDMGREEIIEAATRE</sequence>
<keyword evidence="3" id="KW-1185">Reference proteome</keyword>